<organism evidence="3 4">
    <name type="scientific">Hyphococcus lacteus</name>
    <dbReference type="NCBI Taxonomy" id="3143536"/>
    <lineage>
        <taxon>Bacteria</taxon>
        <taxon>Pseudomonadati</taxon>
        <taxon>Pseudomonadota</taxon>
        <taxon>Alphaproteobacteria</taxon>
        <taxon>Parvularculales</taxon>
        <taxon>Parvularculaceae</taxon>
        <taxon>Hyphococcus</taxon>
    </lineage>
</organism>
<comment type="caution">
    <text evidence="3">The sequence shown here is derived from an EMBL/GenBank/DDBJ whole genome shotgun (WGS) entry which is preliminary data.</text>
</comment>
<sequence length="171" mass="18475">MNITIRRPARALGLSLAASLALVGCSAAGDVKAASSDGAGEEEIAVVMDMVDAWNNTDWEKVVDLFADDGVLHSMMIDPITGKESIRARINHMGEGLESITLHIKNIGVGGNVVFIERVDEFVYNGHAGEVPVAGVIEIVDGKVKVWREYYDRDELLSEMGVAVDFDSEAR</sequence>
<evidence type="ECO:0000259" key="2">
    <source>
        <dbReference type="Pfam" id="PF07858"/>
    </source>
</evidence>
<dbReference type="SUPFAM" id="SSF54427">
    <property type="entry name" value="NTF2-like"/>
    <property type="match status" value="1"/>
</dbReference>
<keyword evidence="4" id="KW-1185">Reference proteome</keyword>
<dbReference type="Gene3D" id="3.10.450.50">
    <property type="match status" value="1"/>
</dbReference>
<evidence type="ECO:0000313" key="4">
    <source>
        <dbReference type="Proteomes" id="UP001560685"/>
    </source>
</evidence>
<name>A0ABV3Z3L1_9PROT</name>
<proteinExistence type="predicted"/>
<dbReference type="Proteomes" id="UP001560685">
    <property type="component" value="Unassembled WGS sequence"/>
</dbReference>
<evidence type="ECO:0000313" key="3">
    <source>
        <dbReference type="EMBL" id="MEX6633380.1"/>
    </source>
</evidence>
<dbReference type="RefSeq" id="WP_369313337.1">
    <property type="nucleotide sequence ID" value="NZ_JBEHZE010000001.1"/>
</dbReference>
<dbReference type="InterPro" id="IPR032710">
    <property type="entry name" value="NTF2-like_dom_sf"/>
</dbReference>
<dbReference type="InterPro" id="IPR013100">
    <property type="entry name" value="LEH"/>
</dbReference>
<gene>
    <name evidence="3" type="ORF">ABFZ84_07435</name>
</gene>
<feature type="signal peptide" evidence="1">
    <location>
        <begin position="1"/>
        <end position="33"/>
    </location>
</feature>
<protein>
    <submittedName>
        <fullName evidence="3">Nuclear transport factor 2 family protein</fullName>
    </submittedName>
</protein>
<feature type="domain" description="Limonene-1,2-epoxide hydrolase" evidence="2">
    <location>
        <begin position="42"/>
        <end position="159"/>
    </location>
</feature>
<keyword evidence="1" id="KW-0732">Signal</keyword>
<feature type="chain" id="PRO_5047026521" evidence="1">
    <location>
        <begin position="34"/>
        <end position="171"/>
    </location>
</feature>
<accession>A0ABV3Z3L1</accession>
<reference evidence="3 4" key="1">
    <citation type="submission" date="2024-05" db="EMBL/GenBank/DDBJ databases">
        <title>Three bacterial strains, DH-69, EH-24, and ECK-19 isolated from coastal sediments.</title>
        <authorList>
            <person name="Ye Y.-Q."/>
            <person name="Du Z.-J."/>
        </authorList>
    </citation>
    <scope>NUCLEOTIDE SEQUENCE [LARGE SCALE GENOMIC DNA]</scope>
    <source>
        <strain evidence="3 4">ECK-19</strain>
    </source>
</reference>
<dbReference type="EMBL" id="JBEHZE010000001">
    <property type="protein sequence ID" value="MEX6633380.1"/>
    <property type="molecule type" value="Genomic_DNA"/>
</dbReference>
<dbReference type="Pfam" id="PF07858">
    <property type="entry name" value="LEH"/>
    <property type="match status" value="1"/>
</dbReference>
<dbReference type="CDD" id="cd00531">
    <property type="entry name" value="NTF2_like"/>
    <property type="match status" value="1"/>
</dbReference>
<evidence type="ECO:0000256" key="1">
    <source>
        <dbReference type="SAM" id="SignalP"/>
    </source>
</evidence>
<dbReference type="PROSITE" id="PS51257">
    <property type="entry name" value="PROKAR_LIPOPROTEIN"/>
    <property type="match status" value="1"/>
</dbReference>